<dbReference type="Pfam" id="PF02954">
    <property type="entry name" value="HTH_8"/>
    <property type="match status" value="1"/>
</dbReference>
<evidence type="ECO:0000313" key="3">
    <source>
        <dbReference type="Proteomes" id="UP000297693"/>
    </source>
</evidence>
<organism evidence="2 3">
    <name type="scientific">Leptospira ognonensis</name>
    <dbReference type="NCBI Taxonomy" id="2484945"/>
    <lineage>
        <taxon>Bacteria</taxon>
        <taxon>Pseudomonadati</taxon>
        <taxon>Spirochaetota</taxon>
        <taxon>Spirochaetia</taxon>
        <taxon>Leptospirales</taxon>
        <taxon>Leptospiraceae</taxon>
        <taxon>Leptospira</taxon>
    </lineage>
</organism>
<name>A0A4R9K6F7_9LEPT</name>
<dbReference type="Gene3D" id="1.10.10.60">
    <property type="entry name" value="Homeodomain-like"/>
    <property type="match status" value="1"/>
</dbReference>
<dbReference type="PANTHER" id="PTHR32071:SF122">
    <property type="entry name" value="SIGMA FACTOR"/>
    <property type="match status" value="1"/>
</dbReference>
<proteinExistence type="predicted"/>
<evidence type="ECO:0000259" key="1">
    <source>
        <dbReference type="Pfam" id="PF02954"/>
    </source>
</evidence>
<comment type="caution">
    <text evidence="2">The sequence shown here is derived from an EMBL/GenBank/DDBJ whole genome shotgun (WGS) entry which is preliminary data.</text>
</comment>
<dbReference type="GO" id="GO:0043565">
    <property type="term" value="F:sequence-specific DNA binding"/>
    <property type="evidence" value="ECO:0007669"/>
    <property type="project" value="InterPro"/>
</dbReference>
<dbReference type="EMBL" id="RQGD01000014">
    <property type="protein sequence ID" value="TGL61845.1"/>
    <property type="molecule type" value="Genomic_DNA"/>
</dbReference>
<evidence type="ECO:0000313" key="2">
    <source>
        <dbReference type="EMBL" id="TGL61845.1"/>
    </source>
</evidence>
<dbReference type="PRINTS" id="PR01590">
    <property type="entry name" value="HTHFIS"/>
</dbReference>
<accession>A0A4R9K6F7</accession>
<reference evidence="2" key="1">
    <citation type="journal article" date="2019" name="PLoS Negl. Trop. Dis.">
        <title>Revisiting the worldwide diversity of Leptospira species in the environment.</title>
        <authorList>
            <person name="Vincent A.T."/>
            <person name="Schiettekatte O."/>
            <person name="Bourhy P."/>
            <person name="Veyrier F.J."/>
            <person name="Picardeau M."/>
        </authorList>
    </citation>
    <scope>NUCLEOTIDE SEQUENCE [LARGE SCALE GENOMIC DNA]</scope>
    <source>
        <strain evidence="2">201702476</strain>
    </source>
</reference>
<feature type="domain" description="DNA binding HTH" evidence="1">
    <location>
        <begin position="427"/>
        <end position="464"/>
    </location>
</feature>
<sequence>MSDIRHSKRYVLDKVIKFKQFHSMTTTSGSSIYSSATGRAWIEKILPPAWTELCTNLGIKAGVVVLKSWEDESFYESASFGYGEEGFYYSFLARGESGWNRVKNQITPIQFTSRETELFCDPGFASVVAIRAGREREFVGFLLAEWEGEETQNLDSILYLFAEKISKERENGSPPETRDSGQIAEIGFEDKSPLVSQIVPSLSEKMDLFRQSKIMTIFGPQGSGKKTLAKWVHHHTASNKTCLFLSSIPEHLGKLEKALAAWALETTPGTMVFSEPKKWTLGQQKIVSDWVQSSEHHCQILFLQSIEEGLEILPGFDRFLKKNSIHIPGFTFLEKNKLEGIILSLFQDLAKEQNRNGMHLEPAALGSLLERDYPNHFTDLKNILLSGILKSKGNRIEEMALEGDISKLNLGVPDAEDLDLRSGIQALERQKILNAMRIFSGNQIRMAKALGISRGALQNKMKQLGIL</sequence>
<dbReference type="SUPFAM" id="SSF52540">
    <property type="entry name" value="P-loop containing nucleoside triphosphate hydrolases"/>
    <property type="match status" value="1"/>
</dbReference>
<dbReference type="PANTHER" id="PTHR32071">
    <property type="entry name" value="TRANSCRIPTIONAL REGULATORY PROTEIN"/>
    <property type="match status" value="1"/>
</dbReference>
<dbReference type="InterPro" id="IPR002197">
    <property type="entry name" value="HTH_Fis"/>
</dbReference>
<dbReference type="InterPro" id="IPR009057">
    <property type="entry name" value="Homeodomain-like_sf"/>
</dbReference>
<dbReference type="OrthoDB" id="314358at2"/>
<gene>
    <name evidence="2" type="ORF">EHQ58_04320</name>
</gene>
<dbReference type="AlphaFoldDB" id="A0A4R9K6F7"/>
<keyword evidence="3" id="KW-1185">Reference proteome</keyword>
<dbReference type="SUPFAM" id="SSF46689">
    <property type="entry name" value="Homeodomain-like"/>
    <property type="match status" value="1"/>
</dbReference>
<dbReference type="InterPro" id="IPR027417">
    <property type="entry name" value="P-loop_NTPase"/>
</dbReference>
<dbReference type="Proteomes" id="UP000297693">
    <property type="component" value="Unassembled WGS sequence"/>
</dbReference>
<protein>
    <submittedName>
        <fullName evidence="2">Response regulator</fullName>
    </submittedName>
</protein>